<protein>
    <submittedName>
        <fullName evidence="12">Steroid monooxygenase</fullName>
    </submittedName>
</protein>
<keyword evidence="3" id="KW-0285">Flavoprotein</keyword>
<evidence type="ECO:0000256" key="5">
    <source>
        <dbReference type="ARBA" id="ARBA00022857"/>
    </source>
</evidence>
<comment type="similarity">
    <text evidence="2">Belongs to the FAD-binding monooxygenase family.</text>
</comment>
<evidence type="ECO:0000256" key="8">
    <source>
        <dbReference type="SAM" id="Phobius"/>
    </source>
</evidence>
<dbReference type="Gene3D" id="3.20.20.80">
    <property type="entry name" value="Glycosidases"/>
    <property type="match status" value="1"/>
</dbReference>
<dbReference type="VEuPathDB" id="FungiDB:ASPNIDRAFT2_1081417"/>
<evidence type="ECO:0000259" key="11">
    <source>
        <dbReference type="Pfam" id="PF16862"/>
    </source>
</evidence>
<feature type="chain" id="PRO_5007170315" evidence="9">
    <location>
        <begin position="20"/>
        <end position="1429"/>
    </location>
</feature>
<evidence type="ECO:0000256" key="3">
    <source>
        <dbReference type="ARBA" id="ARBA00022630"/>
    </source>
</evidence>
<dbReference type="Pfam" id="PF16862">
    <property type="entry name" value="Glyco_hydro_79C"/>
    <property type="match status" value="1"/>
</dbReference>
<dbReference type="GO" id="GO:0004499">
    <property type="term" value="F:N,N-dimethylaniline monooxygenase activity"/>
    <property type="evidence" value="ECO:0007669"/>
    <property type="project" value="InterPro"/>
</dbReference>
<gene>
    <name evidence="12" type="ORF">ABL_05624</name>
</gene>
<comment type="cofactor">
    <cofactor evidence="1">
        <name>FAD</name>
        <dbReference type="ChEBI" id="CHEBI:57692"/>
    </cofactor>
</comment>
<organism evidence="12 13">
    <name type="scientific">Aspergillus niger</name>
    <dbReference type="NCBI Taxonomy" id="5061"/>
    <lineage>
        <taxon>Eukaryota</taxon>
        <taxon>Fungi</taxon>
        <taxon>Dikarya</taxon>
        <taxon>Ascomycota</taxon>
        <taxon>Pezizomycotina</taxon>
        <taxon>Eurotiomycetes</taxon>
        <taxon>Eurotiomycetidae</taxon>
        <taxon>Eurotiales</taxon>
        <taxon>Aspergillaceae</taxon>
        <taxon>Aspergillus</taxon>
        <taxon>Aspergillus subgen. Circumdati</taxon>
    </lineage>
</organism>
<accession>A0A124BXN7</accession>
<feature type="transmembrane region" description="Helical" evidence="8">
    <location>
        <begin position="809"/>
        <end position="832"/>
    </location>
</feature>
<comment type="caution">
    <text evidence="12">The sequence shown here is derived from an EMBL/GenBank/DDBJ whole genome shotgun (WGS) entry which is preliminary data.</text>
</comment>
<dbReference type="GO" id="GO:0050661">
    <property type="term" value="F:NADP binding"/>
    <property type="evidence" value="ECO:0007669"/>
    <property type="project" value="InterPro"/>
</dbReference>
<dbReference type="InterPro" id="IPR020946">
    <property type="entry name" value="Flavin_mOase-like"/>
</dbReference>
<dbReference type="Gene3D" id="3.50.50.60">
    <property type="entry name" value="FAD/NAD(P)-binding domain"/>
    <property type="match status" value="2"/>
</dbReference>
<dbReference type="PaxDb" id="5061-CADANGAP00010881"/>
<dbReference type="VEuPathDB" id="FungiDB:M747DRAFT_291668"/>
<dbReference type="SUPFAM" id="SSF51905">
    <property type="entry name" value="FAD/NAD(P)-binding domain"/>
    <property type="match status" value="2"/>
</dbReference>
<evidence type="ECO:0000256" key="2">
    <source>
        <dbReference type="ARBA" id="ARBA00010139"/>
    </source>
</evidence>
<feature type="transmembrane region" description="Helical" evidence="8">
    <location>
        <begin position="844"/>
        <end position="864"/>
    </location>
</feature>
<dbReference type="InterPro" id="IPR017853">
    <property type="entry name" value="GH"/>
</dbReference>
<dbReference type="VEuPathDB" id="FungiDB:ATCC64974_1490"/>
<keyword evidence="8" id="KW-0472">Membrane</keyword>
<dbReference type="PANTHER" id="PTHR43098:SF3">
    <property type="entry name" value="L-ORNITHINE N(5)-MONOOXYGENASE-RELATED"/>
    <property type="match status" value="1"/>
</dbReference>
<dbReference type="OrthoDB" id="66881at2759"/>
<evidence type="ECO:0000259" key="10">
    <source>
        <dbReference type="Pfam" id="PF12051"/>
    </source>
</evidence>
<reference evidence="13" key="1">
    <citation type="journal article" date="2016" name="Genome Announc.">
        <title>Draft genome sequence of Aspergillus niger strain An76.</title>
        <authorList>
            <person name="Gong W."/>
            <person name="Cheng Z."/>
            <person name="Zhang H."/>
            <person name="Liu L."/>
            <person name="Gao P."/>
            <person name="Wang L."/>
        </authorList>
    </citation>
    <scope>NUCLEOTIDE SEQUENCE [LARGE SCALE GENOMIC DNA]</scope>
    <source>
        <strain evidence="13">An76</strain>
    </source>
</reference>
<keyword evidence="9" id="KW-0732">Signal</keyword>
<dbReference type="GO" id="GO:0050660">
    <property type="term" value="F:flavin adenine dinucleotide binding"/>
    <property type="evidence" value="ECO:0007669"/>
    <property type="project" value="InterPro"/>
</dbReference>
<sequence>MNALIAPALLLVAGSGVNGLGFEIPSSAPANSSGQLDAAPVGVSFEFFAFPEYFQQLSLTNSCLGQLHDAAGSYSPIRIGGTTQDRATYNASLSSAVSYSVDSPDDAPESLTFGDSFMEIAGSYEGSVTIGLNRRLDNIDNTIAAAKIAKSNIATLYAIELGNEPNFFTSSDPIADGQSWTAAADAASQVSWQASVGSALDETSFAQAGVFFGVGTFNVSNLAQKEEEADTTQYVRSFCHHYYPQSASTADLDELMSHTEIVEGVSEFQSQIVAAQELDKDFVMGETNSATGGGGGISPTFGAGLWILDYVMQATILGVKQLFFHQGTIGNCPYCWWDESVNAPFYGAYTAALALSGASKVAQLDTGNSRFAAYAFYDSSNQPIRVLLYNSEYYTSGTRSSVSVTLSGIPSTSTSVSALRLTGDAATTTVGEGAITVGGQTFANATCELQGTKDMETTQATAGRVTFTVQASEALLIYVMSSDKVQMAEAGDKAEAPPAAVSFFDPALKAARRSVFFQWGRTVLLLCVFILCILSLFWAVQFQAESRFPALTVWVVDFDGQLEPYRNETPIVGPAVTDVVSQILDSSSEHLGYTIKSPAEFNNDPWAVRQSVYDEHAYAAVIVNSNATALLRNAVTNGNSSYDPYGAAEFITISARDPTTYYNYIIPFLSDLDLAVRSYFGPRWIQTVAQEGYNISKVPQAINPAIGFTSIDLRPFAPAVITPAVSIGLIYLIILAFFNTPFMMPIHIQFIKGNHPPLKIPQWLLWRILSNIGTYFFLSLFYSFVSLAFQIPFNNPSAPDTQSANNPNAYGHGSFVVYWMLNWVGMCALGFPCENMAMIIGLPWSALFLIFWVITNVATGFYALDLAPGFFRWGYAWPLHRIVEALRTILFDTHSRIGLDFGVLFAWIAFSICLFPFAAAFMNWKVKRGTELGGTWANHIYPGVRVDSESWIYQLSMPEVWEDWSWSEVYPSGQELRRYFVHVDKKLHIKKDVDFQTKVVKAQFVRGKSCWRTETEDGRVTESQFLLPCTGLASKSYTPDFPGIESFKGEIYHSEYWPEESINIQGKKVAVIGTGSAGIQIIQEWAKEAGTLTVFQRTPNLALPMRQLQLPQEQEVIRSMYPHVFRDRGQTFAGYVATQVPKRTFDVSPEEREASYEYAWKKGGFNYILGTYIDNLTDLQANRALYDFWAQKTRSRIHDPRKRDLLAPLDPPHPIGAKRTALELNYYEVFNQPNVHLVNVREEKIVEFRPHGIVTSSGAYHELNAVALATGFDGLTGSLTNLGLRNTEGISLKEEWKDGAKTYLGLTLSGYPNLFYMCGVHGPSALSNVPSTIEVQGQIIIDTIQRMRANRLASIEATPEAADSWTKWADEIANATLFTRADSWYMGANIPGKKRQMLNFCGGIPAYKQACTEALENWKGFKTVQMANL</sequence>
<evidence type="ECO:0000313" key="13">
    <source>
        <dbReference type="Proteomes" id="UP000068243"/>
    </source>
</evidence>
<dbReference type="InterPro" id="IPR050775">
    <property type="entry name" value="FAD-binding_Monooxygenases"/>
</dbReference>
<evidence type="ECO:0000256" key="9">
    <source>
        <dbReference type="SAM" id="SignalP"/>
    </source>
</evidence>
<dbReference type="SUPFAM" id="SSF51445">
    <property type="entry name" value="(Trans)glycosidases"/>
    <property type="match status" value="1"/>
</dbReference>
<evidence type="ECO:0000256" key="4">
    <source>
        <dbReference type="ARBA" id="ARBA00022827"/>
    </source>
</evidence>
<dbReference type="Pfam" id="PF00743">
    <property type="entry name" value="FMO-like"/>
    <property type="match status" value="1"/>
</dbReference>
<evidence type="ECO:0000313" key="12">
    <source>
        <dbReference type="EMBL" id="GAQ42963.1"/>
    </source>
</evidence>
<feature type="transmembrane region" description="Helical" evidence="8">
    <location>
        <begin position="901"/>
        <end position="922"/>
    </location>
</feature>
<dbReference type="VEuPathDB" id="FungiDB:ATCC64974_1510"/>
<feature type="transmembrane region" description="Helical" evidence="8">
    <location>
        <begin position="764"/>
        <end position="789"/>
    </location>
</feature>
<dbReference type="Proteomes" id="UP000068243">
    <property type="component" value="Unassembled WGS sequence"/>
</dbReference>
<feature type="transmembrane region" description="Helical" evidence="8">
    <location>
        <begin position="720"/>
        <end position="743"/>
    </location>
</feature>
<keyword evidence="8" id="KW-0812">Transmembrane</keyword>
<name>A0A124BXN7_ASPNG</name>
<proteinExistence type="inferred from homology"/>
<feature type="domain" description="Beta-glucuronidase C-terminal" evidence="11">
    <location>
        <begin position="373"/>
        <end position="476"/>
    </location>
</feature>
<dbReference type="VEuPathDB" id="FungiDB:M747DRAFT_366171"/>
<dbReference type="Pfam" id="PF12051">
    <property type="entry name" value="DUF3533"/>
    <property type="match status" value="1"/>
</dbReference>
<dbReference type="EMBL" id="BCMY01000008">
    <property type="protein sequence ID" value="GAQ42963.1"/>
    <property type="molecule type" value="Genomic_DNA"/>
</dbReference>
<dbReference type="InterPro" id="IPR031728">
    <property type="entry name" value="GlcAase_C"/>
</dbReference>
<keyword evidence="4" id="KW-0274">FAD</keyword>
<dbReference type="InterPro" id="IPR036188">
    <property type="entry name" value="FAD/NAD-bd_sf"/>
</dbReference>
<evidence type="ECO:0000256" key="1">
    <source>
        <dbReference type="ARBA" id="ARBA00001974"/>
    </source>
</evidence>
<feature type="domain" description="DUF3533" evidence="10">
    <location>
        <begin position="523"/>
        <end position="913"/>
    </location>
</feature>
<keyword evidence="5" id="KW-0521">NADP</keyword>
<dbReference type="VEuPathDB" id="FungiDB:An14g01660"/>
<evidence type="ECO:0000256" key="6">
    <source>
        <dbReference type="ARBA" id="ARBA00023002"/>
    </source>
</evidence>
<dbReference type="VEuPathDB" id="FungiDB:An14g01620"/>
<keyword evidence="7 12" id="KW-0503">Monooxygenase</keyword>
<keyword evidence="8" id="KW-1133">Transmembrane helix</keyword>
<keyword evidence="6" id="KW-0560">Oxidoreductase</keyword>
<dbReference type="VEuPathDB" id="FungiDB:ASPNIDRAFT2_1099871"/>
<feature type="transmembrane region" description="Helical" evidence="8">
    <location>
        <begin position="519"/>
        <end position="540"/>
    </location>
</feature>
<evidence type="ECO:0000256" key="7">
    <source>
        <dbReference type="ARBA" id="ARBA00023033"/>
    </source>
</evidence>
<dbReference type="InterPro" id="IPR022703">
    <property type="entry name" value="DUF3533"/>
</dbReference>
<feature type="signal peptide" evidence="9">
    <location>
        <begin position="1"/>
        <end position="19"/>
    </location>
</feature>
<dbReference type="PANTHER" id="PTHR43098">
    <property type="entry name" value="L-ORNITHINE N(5)-MONOOXYGENASE-RELATED"/>
    <property type="match status" value="1"/>
</dbReference>